<name>A0AC61SXR5_9BACI</name>
<dbReference type="EMBL" id="VHIV01000014">
    <property type="protein sequence ID" value="TPV37897.1"/>
    <property type="molecule type" value="Genomic_DNA"/>
</dbReference>
<evidence type="ECO:0000313" key="1">
    <source>
        <dbReference type="EMBL" id="TPV37897.1"/>
    </source>
</evidence>
<protein>
    <submittedName>
        <fullName evidence="1">Phage major tail protein, TP901-1 family</fullName>
    </submittedName>
</protein>
<sequence length="162" mass="17737">MSGTNNKMYRGDEFLIAAVIADPSDPLKEKMVRPFDQTDSSHSIEADEIEVESKDRTISDYGKISETRSFEGIMAEGDPFPDAAKAKVRNKEYIELYEINKRTKKAEKGTYMITSFEKTASTGEFATYSMEVKLSGSVSEETLTEIPGGAGETAPVTPPSGS</sequence>
<proteinExistence type="predicted"/>
<dbReference type="Proteomes" id="UP000317636">
    <property type="component" value="Unassembled WGS sequence"/>
</dbReference>
<comment type="caution">
    <text evidence="1">The sequence shown here is derived from an EMBL/GenBank/DDBJ whole genome shotgun (WGS) entry which is preliminary data.</text>
</comment>
<evidence type="ECO:0000313" key="2">
    <source>
        <dbReference type="Proteomes" id="UP000317636"/>
    </source>
</evidence>
<keyword evidence="2" id="KW-1185">Reference proteome</keyword>
<reference evidence="1" key="1">
    <citation type="submission" date="2019-06" db="EMBL/GenBank/DDBJ databases">
        <title>Draft genome sequence of Bacillus sp. strain MHSD28.</title>
        <authorList>
            <person name="Makuwa S.C."/>
            <person name="Serepa-Dlamini M.H."/>
        </authorList>
    </citation>
    <scope>NUCLEOTIDE SEQUENCE</scope>
    <source>
        <strain evidence="1">MHSD28</strain>
    </source>
</reference>
<organism evidence="1 2">
    <name type="scientific">Bacillus dicomae</name>
    <dbReference type="NCBI Taxonomy" id="3088378"/>
    <lineage>
        <taxon>Bacteria</taxon>
        <taxon>Bacillati</taxon>
        <taxon>Bacillota</taxon>
        <taxon>Bacilli</taxon>
        <taxon>Bacillales</taxon>
        <taxon>Bacillaceae</taxon>
        <taxon>Bacillus</taxon>
        <taxon>Bacillus cereus group</taxon>
    </lineage>
</organism>
<accession>A0AC61SXR5</accession>
<gene>
    <name evidence="1" type="ORF">FJ659_27880</name>
</gene>